<keyword evidence="6" id="KW-0862">Zinc</keyword>
<evidence type="ECO:0000313" key="10">
    <source>
        <dbReference type="Proteomes" id="UP001596050"/>
    </source>
</evidence>
<protein>
    <recommendedName>
        <fullName evidence="3">adenosine deaminase</fullName>
        <ecNumber evidence="3">3.5.4.4</ecNumber>
    </recommendedName>
</protein>
<dbReference type="SUPFAM" id="SSF51556">
    <property type="entry name" value="Metallo-dependent hydrolases"/>
    <property type="match status" value="1"/>
</dbReference>
<dbReference type="InterPro" id="IPR032466">
    <property type="entry name" value="Metal_Hydrolase"/>
</dbReference>
<evidence type="ECO:0000256" key="5">
    <source>
        <dbReference type="ARBA" id="ARBA00022801"/>
    </source>
</evidence>
<feature type="domain" description="Adenosine deaminase" evidence="8">
    <location>
        <begin position="258"/>
        <end position="488"/>
    </location>
</feature>
<dbReference type="EMBL" id="JBHSMU010000015">
    <property type="protein sequence ID" value="MFC5462137.1"/>
    <property type="molecule type" value="Genomic_DNA"/>
</dbReference>
<dbReference type="Gene3D" id="3.20.20.140">
    <property type="entry name" value="Metal-dependent hydrolases"/>
    <property type="match status" value="1"/>
</dbReference>
<comment type="cofactor">
    <cofactor evidence="1">
        <name>Zn(2+)</name>
        <dbReference type="ChEBI" id="CHEBI:29105"/>
    </cofactor>
</comment>
<evidence type="ECO:0000256" key="2">
    <source>
        <dbReference type="ARBA" id="ARBA00006676"/>
    </source>
</evidence>
<dbReference type="PANTHER" id="PTHR11409">
    <property type="entry name" value="ADENOSINE DEAMINASE"/>
    <property type="match status" value="1"/>
</dbReference>
<keyword evidence="7" id="KW-0732">Signal</keyword>
<evidence type="ECO:0000259" key="8">
    <source>
        <dbReference type="Pfam" id="PF00962"/>
    </source>
</evidence>
<reference evidence="10" key="1">
    <citation type="journal article" date="2019" name="Int. J. Syst. Evol. Microbiol.">
        <title>The Global Catalogue of Microorganisms (GCM) 10K type strain sequencing project: providing services to taxonomists for standard genome sequencing and annotation.</title>
        <authorList>
            <consortium name="The Broad Institute Genomics Platform"/>
            <consortium name="The Broad Institute Genome Sequencing Center for Infectious Disease"/>
            <person name="Wu L."/>
            <person name="Ma J."/>
        </authorList>
    </citation>
    <scope>NUCLEOTIDE SEQUENCE [LARGE SCALE GENOMIC DNA]</scope>
    <source>
        <strain evidence="10">KACC 12649</strain>
    </source>
</reference>
<feature type="signal peptide" evidence="7">
    <location>
        <begin position="1"/>
        <end position="21"/>
    </location>
</feature>
<evidence type="ECO:0000256" key="4">
    <source>
        <dbReference type="ARBA" id="ARBA00022723"/>
    </source>
</evidence>
<dbReference type="Pfam" id="PF00962">
    <property type="entry name" value="A_deaminase"/>
    <property type="match status" value="1"/>
</dbReference>
<keyword evidence="4" id="KW-0479">Metal-binding</keyword>
<evidence type="ECO:0000256" key="6">
    <source>
        <dbReference type="ARBA" id="ARBA00022833"/>
    </source>
</evidence>
<evidence type="ECO:0000313" key="9">
    <source>
        <dbReference type="EMBL" id="MFC5462137.1"/>
    </source>
</evidence>
<evidence type="ECO:0000256" key="1">
    <source>
        <dbReference type="ARBA" id="ARBA00001947"/>
    </source>
</evidence>
<feature type="chain" id="PRO_5046635342" description="adenosine deaminase" evidence="7">
    <location>
        <begin position="22"/>
        <end position="510"/>
    </location>
</feature>
<comment type="similarity">
    <text evidence="2">Belongs to the metallo-dependent hydrolases superfamily. Adenosine and AMP deaminases family.</text>
</comment>
<dbReference type="Proteomes" id="UP001596050">
    <property type="component" value="Unassembled WGS sequence"/>
</dbReference>
<gene>
    <name evidence="9" type="ORF">ACFPN5_20180</name>
</gene>
<dbReference type="PANTHER" id="PTHR11409:SF43">
    <property type="entry name" value="ADENOSINE DEAMINASE"/>
    <property type="match status" value="1"/>
</dbReference>
<keyword evidence="5" id="KW-0378">Hydrolase</keyword>
<sequence>MKKTLLPALLGCALLAGAAHARTANDNEKATAAYYAALVARPQPRLAELALFLRRMPKGGDLHHHYSGSVYAEQYMQFVDNAKHCVYKDTFKLEKAPEIVKAELAKPPKEAKCVSGLDLMADEAAWRELLKRWSSKDFATYGAGQLAPDRQFFQTFERFGDFSRLNYAGAFRDLKARAKAENVGYLETMLKTAPRITDAAFDTSVRTLIKGKDFTGLEAALKARREQLLQDGDFQKEIRKYMDAVAADSKDIDDTDFTLRFHAYATRNYTPAEVFSSLVSGFEMAKQNGKVVGVNIVGQESLAMPMHDYALHMRMIGFLKSLDPGVKVSTHAGELAMGDVPPEGLQFHIAEALGTAQADRIGHGLDIAHEDNAEQLLERMANGLPRTQDMPKGAPPVPVEINLTSNAFISGVEGAAHPVTLYRKYGVPIVISTDDAGVTRHTLSHEYLLFASRYKPGYAELKRISRNSIEYSFADVGTKRQLLRQLDERFAAFEEQVARREARLAARAKK</sequence>
<dbReference type="RefSeq" id="WP_379785589.1">
    <property type="nucleotide sequence ID" value="NZ_JBHSMU010000015.1"/>
</dbReference>
<name>A0ABW0LB39_9BURK</name>
<comment type="caution">
    <text evidence="9">The sequence shown here is derived from an EMBL/GenBank/DDBJ whole genome shotgun (WGS) entry which is preliminary data.</text>
</comment>
<evidence type="ECO:0000256" key="7">
    <source>
        <dbReference type="SAM" id="SignalP"/>
    </source>
</evidence>
<accession>A0ABW0LB39</accession>
<dbReference type="InterPro" id="IPR006330">
    <property type="entry name" value="Ado/ade_deaminase"/>
</dbReference>
<proteinExistence type="inferred from homology"/>
<dbReference type="InterPro" id="IPR001365">
    <property type="entry name" value="A_deaminase_dom"/>
</dbReference>
<dbReference type="EC" id="3.5.4.4" evidence="3"/>
<keyword evidence="10" id="KW-1185">Reference proteome</keyword>
<evidence type="ECO:0000256" key="3">
    <source>
        <dbReference type="ARBA" id="ARBA00012784"/>
    </source>
</evidence>
<organism evidence="9 10">
    <name type="scientific">Massilia niabensis</name>
    <dbReference type="NCBI Taxonomy" id="544910"/>
    <lineage>
        <taxon>Bacteria</taxon>
        <taxon>Pseudomonadati</taxon>
        <taxon>Pseudomonadota</taxon>
        <taxon>Betaproteobacteria</taxon>
        <taxon>Burkholderiales</taxon>
        <taxon>Oxalobacteraceae</taxon>
        <taxon>Telluria group</taxon>
        <taxon>Massilia</taxon>
    </lineage>
</organism>